<dbReference type="Pfam" id="PF23750">
    <property type="entry name" value="RsgI_M"/>
    <property type="match status" value="1"/>
</dbReference>
<dbReference type="AlphaFoldDB" id="A0A3E3J580"/>
<evidence type="ECO:0000313" key="4">
    <source>
        <dbReference type="EMBL" id="RGE62511.1"/>
    </source>
</evidence>
<dbReference type="RefSeq" id="WP_117530392.1">
    <property type="nucleotide sequence ID" value="NZ_QVLU01000001.1"/>
</dbReference>
<dbReference type="EMBL" id="QVLV01000004">
    <property type="protein sequence ID" value="RGE62511.1"/>
    <property type="molecule type" value="Genomic_DNA"/>
</dbReference>
<evidence type="ECO:0000259" key="3">
    <source>
        <dbReference type="Pfam" id="PF23750"/>
    </source>
</evidence>
<accession>A0A3E3J580</accession>
<evidence type="ECO:0000256" key="2">
    <source>
        <dbReference type="SAM" id="Phobius"/>
    </source>
</evidence>
<gene>
    <name evidence="5" type="ORF">DWY69_00450</name>
    <name evidence="4" type="ORF">DXC51_07900</name>
</gene>
<feature type="compositionally biased region" description="Gly residues" evidence="1">
    <location>
        <begin position="235"/>
        <end position="244"/>
    </location>
</feature>
<name>A0A3E3J580_9FIRM</name>
<feature type="transmembrane region" description="Helical" evidence="2">
    <location>
        <begin position="44"/>
        <end position="68"/>
    </location>
</feature>
<dbReference type="InterPro" id="IPR055431">
    <property type="entry name" value="RsgI_M"/>
</dbReference>
<sequence>MESKLRGTFDKIHADADLKERTAEYLRGEIGKRRRTAWMGRQRFAAACACLALLLFVGGFACFTPSAYVDMDVNPSIALSLNRFGFVLEASPYNDDGAAILENMDVRHKSCEQAVELLLTEMLRQGYVKEDGLVSVTIQTENNSAQEKMLGKIRASVDTLLDSHHSTASADVFAVSEEVRDCAHDHNLSPAKYLAITQLQEVDPSASYDRCAEHSISEIKELTKEHCGGHHEEGGGGNGSGEDTGTGEEHGARNENKTGEETAGDTKDGYENREEHHDHKEKKEHHE</sequence>
<dbReference type="Proteomes" id="UP000260812">
    <property type="component" value="Unassembled WGS sequence"/>
</dbReference>
<dbReference type="EMBL" id="QVLU01000001">
    <property type="protein sequence ID" value="RGE74476.1"/>
    <property type="molecule type" value="Genomic_DNA"/>
</dbReference>
<evidence type="ECO:0000256" key="1">
    <source>
        <dbReference type="SAM" id="MobiDB-lite"/>
    </source>
</evidence>
<keyword evidence="6" id="KW-1185">Reference proteome</keyword>
<dbReference type="GeneID" id="97986802"/>
<dbReference type="Proteomes" id="UP000261166">
    <property type="component" value="Unassembled WGS sequence"/>
</dbReference>
<protein>
    <recommendedName>
        <fullName evidence="3">Anti-sigma factor RsgI-like middle domain-containing protein</fullName>
    </recommendedName>
</protein>
<reference evidence="5 7" key="1">
    <citation type="submission" date="2018-08" db="EMBL/GenBank/DDBJ databases">
        <title>A genome reference for cultivated species of the human gut microbiota.</title>
        <authorList>
            <person name="Zou Y."/>
            <person name="Xue W."/>
            <person name="Luo G."/>
        </authorList>
    </citation>
    <scope>NUCLEOTIDE SEQUENCE [LARGE SCALE GENOMIC DNA]</scope>
    <source>
        <strain evidence="5 7">AF26-4BH</strain>
        <strain evidence="4">TF05-5AC</strain>
    </source>
</reference>
<keyword evidence="2" id="KW-0812">Transmembrane</keyword>
<evidence type="ECO:0000313" key="7">
    <source>
        <dbReference type="Proteomes" id="UP000261166"/>
    </source>
</evidence>
<proteinExistence type="predicted"/>
<evidence type="ECO:0000313" key="6">
    <source>
        <dbReference type="Proteomes" id="UP000260812"/>
    </source>
</evidence>
<dbReference type="OrthoDB" id="9800626at2"/>
<keyword evidence="2" id="KW-1133">Transmembrane helix</keyword>
<feature type="compositionally biased region" description="Basic and acidic residues" evidence="1">
    <location>
        <begin position="247"/>
        <end position="278"/>
    </location>
</feature>
<keyword evidence="2" id="KW-0472">Membrane</keyword>
<comment type="caution">
    <text evidence="5">The sequence shown here is derived from an EMBL/GenBank/DDBJ whole genome shotgun (WGS) entry which is preliminary data.</text>
</comment>
<organism evidence="5 7">
    <name type="scientific">Eisenbergiella massiliensis</name>
    <dbReference type="NCBI Taxonomy" id="1720294"/>
    <lineage>
        <taxon>Bacteria</taxon>
        <taxon>Bacillati</taxon>
        <taxon>Bacillota</taxon>
        <taxon>Clostridia</taxon>
        <taxon>Lachnospirales</taxon>
        <taxon>Lachnospiraceae</taxon>
        <taxon>Eisenbergiella</taxon>
    </lineage>
</organism>
<evidence type="ECO:0000313" key="5">
    <source>
        <dbReference type="EMBL" id="RGE74476.1"/>
    </source>
</evidence>
<feature type="domain" description="Anti-sigma factor RsgI-like middle" evidence="3">
    <location>
        <begin position="67"/>
        <end position="197"/>
    </location>
</feature>
<feature type="region of interest" description="Disordered" evidence="1">
    <location>
        <begin position="227"/>
        <end position="287"/>
    </location>
</feature>